<evidence type="ECO:0000313" key="3">
    <source>
        <dbReference type="Proteomes" id="UP001152795"/>
    </source>
</evidence>
<dbReference type="PANTHER" id="PTHR20933">
    <property type="entry name" value="F-BOX ONLY PROTEIN 33"/>
    <property type="match status" value="1"/>
</dbReference>
<dbReference type="Pfam" id="PF12937">
    <property type="entry name" value="F-box-like"/>
    <property type="match status" value="1"/>
</dbReference>
<dbReference type="EMBL" id="CACRXK020002819">
    <property type="protein sequence ID" value="CAB3996194.1"/>
    <property type="molecule type" value="Genomic_DNA"/>
</dbReference>
<dbReference type="SUPFAM" id="SSF52047">
    <property type="entry name" value="RNI-like"/>
    <property type="match status" value="1"/>
</dbReference>
<gene>
    <name evidence="2" type="ORF">PACLA_8A040406</name>
</gene>
<evidence type="ECO:0000256" key="1">
    <source>
        <dbReference type="ARBA" id="ARBA00022786"/>
    </source>
</evidence>
<keyword evidence="1" id="KW-0833">Ubl conjugation pathway</keyword>
<dbReference type="SMART" id="SM00256">
    <property type="entry name" value="FBOX"/>
    <property type="match status" value="1"/>
</dbReference>
<dbReference type="InterPro" id="IPR006553">
    <property type="entry name" value="Leu-rich_rpt_Cys-con_subtyp"/>
</dbReference>
<dbReference type="AlphaFoldDB" id="A0A6S7GRU4"/>
<dbReference type="Gene3D" id="3.80.10.10">
    <property type="entry name" value="Ribonuclease Inhibitor"/>
    <property type="match status" value="3"/>
</dbReference>
<accession>A0A6S7GRU4</accession>
<dbReference type="PANTHER" id="PTHR20933:SF4">
    <property type="entry name" value="F-BOX INVOLVED IN POLYQ PATHOGENESIS, ISOFORM A"/>
    <property type="match status" value="1"/>
</dbReference>
<proteinExistence type="predicted"/>
<comment type="caution">
    <text evidence="2">The sequence shown here is derived from an EMBL/GenBank/DDBJ whole genome shotgun (WGS) entry which is preliminary data.</text>
</comment>
<protein>
    <submittedName>
        <fullName evidence="2">F-box LRR-repeat 20-like</fullName>
    </submittedName>
</protein>
<dbReference type="InterPro" id="IPR032675">
    <property type="entry name" value="LRR_dom_sf"/>
</dbReference>
<dbReference type="PROSITE" id="PS50181">
    <property type="entry name" value="FBOX"/>
    <property type="match status" value="1"/>
</dbReference>
<organism evidence="2 3">
    <name type="scientific">Paramuricea clavata</name>
    <name type="common">Red gorgonian</name>
    <name type="synonym">Violescent sea-whip</name>
    <dbReference type="NCBI Taxonomy" id="317549"/>
    <lineage>
        <taxon>Eukaryota</taxon>
        <taxon>Metazoa</taxon>
        <taxon>Cnidaria</taxon>
        <taxon>Anthozoa</taxon>
        <taxon>Octocorallia</taxon>
        <taxon>Malacalcyonacea</taxon>
        <taxon>Plexauridae</taxon>
        <taxon>Paramuricea</taxon>
    </lineage>
</organism>
<evidence type="ECO:0000313" key="2">
    <source>
        <dbReference type="EMBL" id="CAB3996194.1"/>
    </source>
</evidence>
<dbReference type="SUPFAM" id="SSF81383">
    <property type="entry name" value="F-box domain"/>
    <property type="match status" value="1"/>
</dbReference>
<name>A0A6S7GRU4_PARCT</name>
<dbReference type="Proteomes" id="UP001152795">
    <property type="component" value="Unassembled WGS sequence"/>
</dbReference>
<dbReference type="InterPro" id="IPR036047">
    <property type="entry name" value="F-box-like_dom_sf"/>
</dbReference>
<dbReference type="GO" id="GO:0031398">
    <property type="term" value="P:positive regulation of protein ubiquitination"/>
    <property type="evidence" value="ECO:0007669"/>
    <property type="project" value="TreeGrafter"/>
</dbReference>
<sequence>MSRKRASEPTFRNCVSTLATQAKAKRSSMAWLENSKNMEAQLPDSLILEIFRYLDKRQLGVAAQVSKRWRRVAYDKSFWHTLDLTAFSQNIDETTMLMVIQTRLASTLNSLNLGPVKLTAKIAKDLARKCPDLKRIVFKSVAISGDPAFSGESKQFPATLELMDLRHCRGNFQFMKRLPRHFTEMKYIGLGAESSASLVQNIFGKMHNLRVLDCTDCEAINDSALEKISRSCRQLESICLVECKNFGGTTLGMVLKNCKFLSTLLMRFTKLADTAILAVKWETTVIKELDITGCYYVTTTGLTTLLSKLPQLTYFKMNQCGFRHILNLLVYQEIRPQISFTMLETLDLRWNFLLSAECLECILRLTPKLRYLGVSHSPRVGPTTMAKMLPHVAKLKILEFGPLKKEALSDTNFVKGIVKNCKDIEAVSFINFTVGTPQDTALLRELKMKCKKLQDVKLCNPRVEHVEVGAGGETITVERLLIKMESLLPSPKHTLNVITKTLC</sequence>
<dbReference type="InterPro" id="IPR001810">
    <property type="entry name" value="F-box_dom"/>
</dbReference>
<dbReference type="OrthoDB" id="3219396at2759"/>
<dbReference type="SMART" id="SM00367">
    <property type="entry name" value="LRR_CC"/>
    <property type="match status" value="5"/>
</dbReference>
<reference evidence="2" key="1">
    <citation type="submission" date="2020-04" db="EMBL/GenBank/DDBJ databases">
        <authorList>
            <person name="Alioto T."/>
            <person name="Alioto T."/>
            <person name="Gomez Garrido J."/>
        </authorList>
    </citation>
    <scope>NUCLEOTIDE SEQUENCE</scope>
    <source>
        <strain evidence="2">A484AB</strain>
    </source>
</reference>
<keyword evidence="3" id="KW-1185">Reference proteome</keyword>